<dbReference type="AlphaFoldDB" id="A0A263BV63"/>
<evidence type="ECO:0000313" key="2">
    <source>
        <dbReference type="EMBL" id="OZM57614.1"/>
    </source>
</evidence>
<keyword evidence="3" id="KW-1185">Reference proteome</keyword>
<dbReference type="PROSITE" id="PS51257">
    <property type="entry name" value="PROKAR_LIPOPROTEIN"/>
    <property type="match status" value="1"/>
</dbReference>
<sequence>MIESYRSSYRDAIILSSLFITLGGCIVFSLYLANITLVAIILLLFITYQCVNFFKTTYDYNNSLEEKKDLFIVSDVLNTMQKHWFLIKMEEELMKTKKPIFWDQENASKVYVYFRDKINNNESLTEDEQYVLNLFLIDYLDLDQIARNWIIIPD</sequence>
<dbReference type="Proteomes" id="UP000217083">
    <property type="component" value="Unassembled WGS sequence"/>
</dbReference>
<feature type="transmembrane region" description="Helical" evidence="1">
    <location>
        <begin position="12"/>
        <end position="31"/>
    </location>
</feature>
<feature type="transmembrane region" description="Helical" evidence="1">
    <location>
        <begin position="37"/>
        <end position="54"/>
    </location>
</feature>
<name>A0A263BV63_9BACI</name>
<protein>
    <submittedName>
        <fullName evidence="2">Uncharacterized protein</fullName>
    </submittedName>
</protein>
<dbReference type="RefSeq" id="WP_094922434.1">
    <property type="nucleotide sequence ID" value="NZ_NPIA01000002.1"/>
</dbReference>
<gene>
    <name evidence="2" type="ORF">CIB95_04380</name>
</gene>
<dbReference type="EMBL" id="NPIA01000002">
    <property type="protein sequence ID" value="OZM57614.1"/>
    <property type="molecule type" value="Genomic_DNA"/>
</dbReference>
<proteinExistence type="predicted"/>
<organism evidence="2 3">
    <name type="scientific">Lottiidibacillus patelloidae</name>
    <dbReference type="NCBI Taxonomy" id="2670334"/>
    <lineage>
        <taxon>Bacteria</taxon>
        <taxon>Bacillati</taxon>
        <taxon>Bacillota</taxon>
        <taxon>Bacilli</taxon>
        <taxon>Bacillales</taxon>
        <taxon>Bacillaceae</taxon>
        <taxon>Lottiidibacillus</taxon>
    </lineage>
</organism>
<keyword evidence="1" id="KW-1133">Transmembrane helix</keyword>
<keyword evidence="1" id="KW-0812">Transmembrane</keyword>
<accession>A0A263BV63</accession>
<reference evidence="3" key="1">
    <citation type="submission" date="2017-08" db="EMBL/GenBank/DDBJ databases">
        <authorList>
            <person name="Huang Z."/>
        </authorList>
    </citation>
    <scope>NUCLEOTIDE SEQUENCE [LARGE SCALE GENOMIC DNA]</scope>
    <source>
        <strain evidence="3">SA5d-4</strain>
    </source>
</reference>
<evidence type="ECO:0000313" key="3">
    <source>
        <dbReference type="Proteomes" id="UP000217083"/>
    </source>
</evidence>
<keyword evidence="1" id="KW-0472">Membrane</keyword>
<evidence type="ECO:0000256" key="1">
    <source>
        <dbReference type="SAM" id="Phobius"/>
    </source>
</evidence>
<reference evidence="2 3" key="2">
    <citation type="submission" date="2017-09" db="EMBL/GenBank/DDBJ databases">
        <title>Bacillus patelloidae sp. nov., isolated from the intestinal tract of a marine limpet.</title>
        <authorList>
            <person name="Liu R."/>
            <person name="Dong C."/>
            <person name="Shao Z."/>
        </authorList>
    </citation>
    <scope>NUCLEOTIDE SEQUENCE [LARGE SCALE GENOMIC DNA]</scope>
    <source>
        <strain evidence="2 3">SA5d-4</strain>
    </source>
</reference>
<comment type="caution">
    <text evidence="2">The sequence shown here is derived from an EMBL/GenBank/DDBJ whole genome shotgun (WGS) entry which is preliminary data.</text>
</comment>